<sequence>MVSRKVSDKMNGLAKGGLITAFVGAGICCLGAIIIFASTSTIVALFGSSITTSTITILGVLILIFPLLIIILGSVAMVKKSNGLRIACGVLCFVAIFFAWVAYFVPALLFLIGGILTLCGKAE</sequence>
<evidence type="ECO:0000313" key="2">
    <source>
        <dbReference type="EMBL" id="AOG60828.1"/>
    </source>
</evidence>
<keyword evidence="1" id="KW-0472">Membrane</keyword>
<evidence type="ECO:0000313" key="3">
    <source>
        <dbReference type="Proteomes" id="UP000094378"/>
    </source>
</evidence>
<dbReference type="OrthoDB" id="390360at2"/>
<dbReference type="AlphaFoldDB" id="A0A1B3SLM2"/>
<evidence type="ECO:0000256" key="1">
    <source>
        <dbReference type="SAM" id="Phobius"/>
    </source>
</evidence>
<name>A0A1B3SLM2_9MOLU</name>
<dbReference type="KEGG" id="shj:SHELI_v1c08790"/>
<feature type="transmembrane region" description="Helical" evidence="1">
    <location>
        <begin position="12"/>
        <end position="37"/>
    </location>
</feature>
<dbReference type="RefSeq" id="WP_157087592.1">
    <property type="nucleotide sequence ID" value="NZ_CP017015.1"/>
</dbReference>
<keyword evidence="1" id="KW-0812">Transmembrane</keyword>
<keyword evidence="3" id="KW-1185">Reference proteome</keyword>
<dbReference type="Proteomes" id="UP000094378">
    <property type="component" value="Chromosome"/>
</dbReference>
<evidence type="ECO:0008006" key="4">
    <source>
        <dbReference type="Google" id="ProtNLM"/>
    </source>
</evidence>
<dbReference type="EMBL" id="CP017015">
    <property type="protein sequence ID" value="AOG60828.1"/>
    <property type="molecule type" value="Genomic_DNA"/>
</dbReference>
<keyword evidence="1" id="KW-1133">Transmembrane helix</keyword>
<accession>A0A1B3SLM2</accession>
<feature type="transmembrane region" description="Helical" evidence="1">
    <location>
        <begin position="90"/>
        <end position="116"/>
    </location>
</feature>
<feature type="transmembrane region" description="Helical" evidence="1">
    <location>
        <begin position="57"/>
        <end position="78"/>
    </location>
</feature>
<protein>
    <recommendedName>
        <fullName evidence="4">DUF4064 domain-containing protein</fullName>
    </recommendedName>
</protein>
<organism evidence="2 3">
    <name type="scientific">Spiroplasma helicoides</name>
    <dbReference type="NCBI Taxonomy" id="216938"/>
    <lineage>
        <taxon>Bacteria</taxon>
        <taxon>Bacillati</taxon>
        <taxon>Mycoplasmatota</taxon>
        <taxon>Mollicutes</taxon>
        <taxon>Entomoplasmatales</taxon>
        <taxon>Spiroplasmataceae</taxon>
        <taxon>Spiroplasma</taxon>
    </lineage>
</organism>
<reference evidence="2 3" key="1">
    <citation type="submission" date="2016-08" db="EMBL/GenBank/DDBJ databases">
        <title>Complete genome sequence of Spiroplasma helicoides TABS-2 (DSM 22551).</title>
        <authorList>
            <person name="Shen W.-Y."/>
            <person name="Lo W.-S."/>
            <person name="Lai Y.-C."/>
            <person name="Kuo C.-H."/>
        </authorList>
    </citation>
    <scope>NUCLEOTIDE SEQUENCE [LARGE SCALE GENOMIC DNA]</scope>
    <source>
        <strain evidence="2 3">TABS-2</strain>
    </source>
</reference>
<gene>
    <name evidence="2" type="ORF">SHELI_v1c08790</name>
</gene>
<proteinExistence type="predicted"/>